<feature type="compositionally biased region" description="Polar residues" evidence="1">
    <location>
        <begin position="1"/>
        <end position="11"/>
    </location>
</feature>
<sequence>MTSLPWDSISTGEGSCCEGEESGRAFSGETRGSLFTIQRGSRGTVGRGGRKGGRRTTQGEGSTDCIGVKAKKSTDEFRDLNCIWGSWDTWLGVGGILGSTGFKSQASTSEKSLKLCIKDNAPGCARQL</sequence>
<reference evidence="2 3" key="1">
    <citation type="journal article" date="2020" name="Nature">
        <title>Six reference-quality genomes reveal evolution of bat adaptations.</title>
        <authorList>
            <person name="Jebb D."/>
            <person name="Huang Z."/>
            <person name="Pippel M."/>
            <person name="Hughes G.M."/>
            <person name="Lavrichenko K."/>
            <person name="Devanna P."/>
            <person name="Winkler S."/>
            <person name="Jermiin L.S."/>
            <person name="Skirmuntt E.C."/>
            <person name="Katzourakis A."/>
            <person name="Burkitt-Gray L."/>
            <person name="Ray D.A."/>
            <person name="Sullivan K.A.M."/>
            <person name="Roscito J.G."/>
            <person name="Kirilenko B.M."/>
            <person name="Davalos L.M."/>
            <person name="Corthals A.P."/>
            <person name="Power M.L."/>
            <person name="Jones G."/>
            <person name="Ransome R.D."/>
            <person name="Dechmann D.K.N."/>
            <person name="Locatelli A.G."/>
            <person name="Puechmaille S.J."/>
            <person name="Fedrigo O."/>
            <person name="Jarvis E.D."/>
            <person name="Hiller M."/>
            <person name="Vernes S.C."/>
            <person name="Myers E.W."/>
            <person name="Teeling E.C."/>
        </authorList>
    </citation>
    <scope>NUCLEOTIDE SEQUENCE [LARGE SCALE GENOMIC DNA]</scope>
    <source>
        <strain evidence="2">MMyoMyo1</strain>
        <tissue evidence="2">Flight muscle</tissue>
    </source>
</reference>
<protein>
    <submittedName>
        <fullName evidence="2">Uncharacterized protein</fullName>
    </submittedName>
</protein>
<feature type="region of interest" description="Disordered" evidence="1">
    <location>
        <begin position="1"/>
        <end position="64"/>
    </location>
</feature>
<dbReference type="Proteomes" id="UP000527355">
    <property type="component" value="Unassembled WGS sequence"/>
</dbReference>
<proteinExistence type="predicted"/>
<name>A0A7J7TTU8_MYOMY</name>
<gene>
    <name evidence="2" type="ORF">mMyoMyo1_008999</name>
</gene>
<comment type="caution">
    <text evidence="2">The sequence shown here is derived from an EMBL/GenBank/DDBJ whole genome shotgun (WGS) entry which is preliminary data.</text>
</comment>
<dbReference type="EMBL" id="JABWUV010000015">
    <property type="protein sequence ID" value="KAF6304020.1"/>
    <property type="molecule type" value="Genomic_DNA"/>
</dbReference>
<dbReference type="AlphaFoldDB" id="A0A7J7TTU8"/>
<accession>A0A7J7TTU8</accession>
<keyword evidence="3" id="KW-1185">Reference proteome</keyword>
<evidence type="ECO:0000313" key="2">
    <source>
        <dbReference type="EMBL" id="KAF6304020.1"/>
    </source>
</evidence>
<evidence type="ECO:0000313" key="3">
    <source>
        <dbReference type="Proteomes" id="UP000527355"/>
    </source>
</evidence>
<evidence type="ECO:0000256" key="1">
    <source>
        <dbReference type="SAM" id="MobiDB-lite"/>
    </source>
</evidence>
<organism evidence="2 3">
    <name type="scientific">Myotis myotis</name>
    <name type="common">Greater mouse-eared bat</name>
    <name type="synonym">Vespertilio myotis</name>
    <dbReference type="NCBI Taxonomy" id="51298"/>
    <lineage>
        <taxon>Eukaryota</taxon>
        <taxon>Metazoa</taxon>
        <taxon>Chordata</taxon>
        <taxon>Craniata</taxon>
        <taxon>Vertebrata</taxon>
        <taxon>Euteleostomi</taxon>
        <taxon>Mammalia</taxon>
        <taxon>Eutheria</taxon>
        <taxon>Laurasiatheria</taxon>
        <taxon>Chiroptera</taxon>
        <taxon>Yangochiroptera</taxon>
        <taxon>Vespertilionidae</taxon>
        <taxon>Myotis</taxon>
    </lineage>
</organism>